<dbReference type="GO" id="GO:0005262">
    <property type="term" value="F:calcium channel activity"/>
    <property type="evidence" value="ECO:0007669"/>
    <property type="project" value="TreeGrafter"/>
</dbReference>
<evidence type="ECO:0000256" key="2">
    <source>
        <dbReference type="ARBA" id="ARBA00022692"/>
    </source>
</evidence>
<dbReference type="EMBL" id="FQUL01000016">
    <property type="protein sequence ID" value="SHE68357.1"/>
    <property type="molecule type" value="Genomic_DNA"/>
</dbReference>
<accession>A0A1M4VHJ1</accession>
<keyword evidence="8" id="KW-1185">Reference proteome</keyword>
<feature type="transmembrane region" description="Helical" evidence="5">
    <location>
        <begin position="6"/>
        <end position="27"/>
    </location>
</feature>
<dbReference type="STRING" id="1121881.SAMN02745225_01328"/>
<evidence type="ECO:0000259" key="6">
    <source>
        <dbReference type="Pfam" id="PF01699"/>
    </source>
</evidence>
<dbReference type="GO" id="GO:0006874">
    <property type="term" value="P:intracellular calcium ion homeostasis"/>
    <property type="evidence" value="ECO:0007669"/>
    <property type="project" value="TreeGrafter"/>
</dbReference>
<keyword evidence="3 5" id="KW-1133">Transmembrane helix</keyword>
<evidence type="ECO:0000313" key="7">
    <source>
        <dbReference type="EMBL" id="SHE68357.1"/>
    </source>
</evidence>
<sequence>MTFSLLLVVLGILGLALTSHLFVSYAIAFSQRTGRSKVFTGVVVIGFGTSLPELATAAFASLAHHASVGVASSLGATIINLTVVAGIAAVASRPKISSRTLKNEGMVATAGALMFAVFFIVLHLSTLFAYIPIAVFAVATYQIVKHSGSDPEFEDEVPEEASSKSLVVIVGLCLLGLIGTLISAQVFLDAALSLATTVGLSKVVAGAVIVSVGTALPEVASAVQAVIKDAPDLAIGNALGSSFFNTLVAAPIALVLDPGGQLHGVSFTSLFAVACAVVLYLMMWSGHRLSRSEGLALVALYVVFVGYSLIA</sequence>
<dbReference type="PANTHER" id="PTHR10846">
    <property type="entry name" value="SODIUM/POTASSIUM/CALCIUM EXCHANGER"/>
    <property type="match status" value="1"/>
</dbReference>
<comment type="subcellular location">
    <subcellularLocation>
        <location evidence="1">Membrane</location>
        <topology evidence="1">Multi-pass membrane protein</topology>
    </subcellularLocation>
</comment>
<evidence type="ECO:0000313" key="8">
    <source>
        <dbReference type="Proteomes" id="UP000184295"/>
    </source>
</evidence>
<evidence type="ECO:0000256" key="5">
    <source>
        <dbReference type="SAM" id="Phobius"/>
    </source>
</evidence>
<feature type="transmembrane region" description="Helical" evidence="5">
    <location>
        <begin position="39"/>
        <end position="62"/>
    </location>
</feature>
<dbReference type="PANTHER" id="PTHR10846:SF8">
    <property type="entry name" value="INNER MEMBRANE PROTEIN YRBG"/>
    <property type="match status" value="1"/>
</dbReference>
<dbReference type="InterPro" id="IPR044880">
    <property type="entry name" value="NCX_ion-bd_dom_sf"/>
</dbReference>
<feature type="domain" description="Sodium/calcium exchanger membrane region" evidence="6">
    <location>
        <begin position="4"/>
        <end position="141"/>
    </location>
</feature>
<feature type="transmembrane region" description="Helical" evidence="5">
    <location>
        <begin position="165"/>
        <end position="188"/>
    </location>
</feature>
<keyword evidence="4 5" id="KW-0472">Membrane</keyword>
<feature type="transmembrane region" description="Helical" evidence="5">
    <location>
        <begin position="68"/>
        <end position="91"/>
    </location>
</feature>
<feature type="transmembrane region" description="Helical" evidence="5">
    <location>
        <begin position="234"/>
        <end position="256"/>
    </location>
</feature>
<dbReference type="Gene3D" id="1.20.1420.30">
    <property type="entry name" value="NCX, central ion-binding region"/>
    <property type="match status" value="1"/>
</dbReference>
<dbReference type="RefSeq" id="WP_072790261.1">
    <property type="nucleotide sequence ID" value="NZ_FQUL01000016.1"/>
</dbReference>
<organism evidence="7 8">
    <name type="scientific">Ferrithrix thermotolerans DSM 19514</name>
    <dbReference type="NCBI Taxonomy" id="1121881"/>
    <lineage>
        <taxon>Bacteria</taxon>
        <taxon>Bacillati</taxon>
        <taxon>Actinomycetota</taxon>
        <taxon>Acidimicrobiia</taxon>
        <taxon>Acidimicrobiales</taxon>
        <taxon>Acidimicrobiaceae</taxon>
        <taxon>Ferrithrix</taxon>
    </lineage>
</organism>
<evidence type="ECO:0000256" key="4">
    <source>
        <dbReference type="ARBA" id="ARBA00023136"/>
    </source>
</evidence>
<dbReference type="OrthoDB" id="9794225at2"/>
<name>A0A1M4VHJ1_9ACTN</name>
<dbReference type="GO" id="GO:0008273">
    <property type="term" value="F:calcium, potassium:sodium antiporter activity"/>
    <property type="evidence" value="ECO:0007669"/>
    <property type="project" value="TreeGrafter"/>
</dbReference>
<feature type="domain" description="Sodium/calcium exchanger membrane region" evidence="6">
    <location>
        <begin position="170"/>
        <end position="309"/>
    </location>
</feature>
<proteinExistence type="predicted"/>
<feature type="transmembrane region" description="Helical" evidence="5">
    <location>
        <begin position="203"/>
        <end position="227"/>
    </location>
</feature>
<keyword evidence="2 5" id="KW-0812">Transmembrane</keyword>
<dbReference type="InterPro" id="IPR004837">
    <property type="entry name" value="NaCa_Exmemb"/>
</dbReference>
<evidence type="ECO:0000256" key="1">
    <source>
        <dbReference type="ARBA" id="ARBA00004141"/>
    </source>
</evidence>
<dbReference type="Proteomes" id="UP000184295">
    <property type="component" value="Unassembled WGS sequence"/>
</dbReference>
<feature type="transmembrane region" description="Helical" evidence="5">
    <location>
        <begin position="262"/>
        <end position="282"/>
    </location>
</feature>
<dbReference type="InterPro" id="IPR004481">
    <property type="entry name" value="K/Na/Ca-exchanger"/>
</dbReference>
<dbReference type="Pfam" id="PF01699">
    <property type="entry name" value="Na_Ca_ex"/>
    <property type="match status" value="2"/>
</dbReference>
<protein>
    <submittedName>
        <fullName evidence="7">Ca2+/Na+ antiporter</fullName>
    </submittedName>
</protein>
<reference evidence="8" key="1">
    <citation type="submission" date="2016-11" db="EMBL/GenBank/DDBJ databases">
        <authorList>
            <person name="Varghese N."/>
            <person name="Submissions S."/>
        </authorList>
    </citation>
    <scope>NUCLEOTIDE SEQUENCE [LARGE SCALE GENOMIC DNA]</scope>
    <source>
        <strain evidence="8">DSM 19514</strain>
    </source>
</reference>
<dbReference type="AlphaFoldDB" id="A0A1M4VHJ1"/>
<feature type="transmembrane region" description="Helical" evidence="5">
    <location>
        <begin position="294"/>
        <end position="310"/>
    </location>
</feature>
<evidence type="ECO:0000256" key="3">
    <source>
        <dbReference type="ARBA" id="ARBA00022989"/>
    </source>
</evidence>
<gene>
    <name evidence="7" type="ORF">SAMN02745225_01328</name>
</gene>
<dbReference type="GO" id="GO:0005886">
    <property type="term" value="C:plasma membrane"/>
    <property type="evidence" value="ECO:0007669"/>
    <property type="project" value="TreeGrafter"/>
</dbReference>